<dbReference type="EMBL" id="AZHX01001809">
    <property type="protein sequence ID" value="ETW99654.1"/>
    <property type="molecule type" value="Genomic_DNA"/>
</dbReference>
<sequence length="332" mass="35737">MTTPELGLGLFPTEAPSRLVEVAREAEQLGYSHLWMGDSQAIWREIYVNLGAVAMATQRMVLGTGVTNPVTRHLSVTASALATLGELTGGRVALGIGAGDSAVETVGHRPSRLAGLETAIHTLRQLMSGEAVEVGQGTMRLDWLEPQRIPIIIGASGPKLLRLAGKVADGAIILVGTAPEYLQGALDCIRQGAQEAGRDLEADGFKTICWTPCSIGEDGDAARDHVKSHVARVLKRPLPFTLSEDDQAVVRNIYEHYEYYQHMVVGAEHSDLVPDRMVPKFAIAGTVAECREQVRQLASSGIHQVSIIPHTPNPADRLAMIRTFAQEVMGSI</sequence>
<keyword evidence="1" id="KW-0560">Oxidoreductase</keyword>
<dbReference type="InterPro" id="IPR050564">
    <property type="entry name" value="F420-G6PD/mer"/>
</dbReference>
<evidence type="ECO:0000313" key="3">
    <source>
        <dbReference type="EMBL" id="ETW99654.1"/>
    </source>
</evidence>
<dbReference type="HOGENOM" id="CLU_835499_0_0_7"/>
<gene>
    <name evidence="3" type="ORF">ETSY2_40465</name>
</gene>
<dbReference type="PANTHER" id="PTHR43244">
    <property type="match status" value="1"/>
</dbReference>
<evidence type="ECO:0000256" key="1">
    <source>
        <dbReference type="ARBA" id="ARBA00023002"/>
    </source>
</evidence>
<dbReference type="InterPro" id="IPR036661">
    <property type="entry name" value="Luciferase-like_sf"/>
</dbReference>
<protein>
    <recommendedName>
        <fullName evidence="2">Luciferase-like domain-containing protein</fullName>
    </recommendedName>
</protein>
<dbReference type="AlphaFoldDB" id="W4LP51"/>
<dbReference type="GO" id="GO:0016705">
    <property type="term" value="F:oxidoreductase activity, acting on paired donors, with incorporation or reduction of molecular oxygen"/>
    <property type="evidence" value="ECO:0007669"/>
    <property type="project" value="InterPro"/>
</dbReference>
<dbReference type="Proteomes" id="UP000019140">
    <property type="component" value="Unassembled WGS sequence"/>
</dbReference>
<dbReference type="SUPFAM" id="SSF51679">
    <property type="entry name" value="Bacterial luciferase-like"/>
    <property type="match status" value="1"/>
</dbReference>
<organism evidence="3 4">
    <name type="scientific">Candidatus Entotheonella gemina</name>
    <dbReference type="NCBI Taxonomy" id="1429439"/>
    <lineage>
        <taxon>Bacteria</taxon>
        <taxon>Pseudomonadati</taxon>
        <taxon>Nitrospinota/Tectimicrobiota group</taxon>
        <taxon>Candidatus Tectimicrobiota</taxon>
        <taxon>Candidatus Entotheonellia</taxon>
        <taxon>Candidatus Entotheonellales</taxon>
        <taxon>Candidatus Entotheonellaceae</taxon>
        <taxon>Candidatus Entotheonella</taxon>
    </lineage>
</organism>
<evidence type="ECO:0000259" key="2">
    <source>
        <dbReference type="Pfam" id="PF00296"/>
    </source>
</evidence>
<evidence type="ECO:0000313" key="4">
    <source>
        <dbReference type="Proteomes" id="UP000019140"/>
    </source>
</evidence>
<dbReference type="Gene3D" id="3.20.20.30">
    <property type="entry name" value="Luciferase-like domain"/>
    <property type="match status" value="1"/>
</dbReference>
<accession>W4LP51</accession>
<comment type="caution">
    <text evidence="3">The sequence shown here is derived from an EMBL/GenBank/DDBJ whole genome shotgun (WGS) entry which is preliminary data.</text>
</comment>
<dbReference type="PANTHER" id="PTHR43244:SF1">
    <property type="entry name" value="5,10-METHYLENETETRAHYDROMETHANOPTERIN REDUCTASE"/>
    <property type="match status" value="1"/>
</dbReference>
<proteinExistence type="predicted"/>
<dbReference type="InterPro" id="IPR011251">
    <property type="entry name" value="Luciferase-like_dom"/>
</dbReference>
<reference evidence="3 4" key="1">
    <citation type="journal article" date="2014" name="Nature">
        <title>An environmental bacterial taxon with a large and distinct metabolic repertoire.</title>
        <authorList>
            <person name="Wilson M.C."/>
            <person name="Mori T."/>
            <person name="Ruckert C."/>
            <person name="Uria A.R."/>
            <person name="Helf M.J."/>
            <person name="Takada K."/>
            <person name="Gernert C."/>
            <person name="Steffens U.A."/>
            <person name="Heycke N."/>
            <person name="Schmitt S."/>
            <person name="Rinke C."/>
            <person name="Helfrich E.J."/>
            <person name="Brachmann A.O."/>
            <person name="Gurgui C."/>
            <person name="Wakimoto T."/>
            <person name="Kracht M."/>
            <person name="Crusemann M."/>
            <person name="Hentschel U."/>
            <person name="Abe I."/>
            <person name="Matsunaga S."/>
            <person name="Kalinowski J."/>
            <person name="Takeyama H."/>
            <person name="Piel J."/>
        </authorList>
    </citation>
    <scope>NUCLEOTIDE SEQUENCE [LARGE SCALE GENOMIC DNA]</scope>
    <source>
        <strain evidence="4">TSY2</strain>
    </source>
</reference>
<name>W4LP51_9BACT</name>
<feature type="domain" description="Luciferase-like" evidence="2">
    <location>
        <begin position="14"/>
        <end position="304"/>
    </location>
</feature>
<keyword evidence="4" id="KW-1185">Reference proteome</keyword>
<dbReference type="Pfam" id="PF00296">
    <property type="entry name" value="Bac_luciferase"/>
    <property type="match status" value="1"/>
</dbReference>
<feature type="non-terminal residue" evidence="3">
    <location>
        <position position="1"/>
    </location>
</feature>
<dbReference type="CDD" id="cd01097">
    <property type="entry name" value="Tetrahydromethanopterin_reductase"/>
    <property type="match status" value="1"/>
</dbReference>